<evidence type="ECO:0000256" key="10">
    <source>
        <dbReference type="ARBA" id="ARBA00032441"/>
    </source>
</evidence>
<comment type="caution">
    <text evidence="11">The sequence shown here is derived from an EMBL/GenBank/DDBJ whole genome shotgun (WGS) entry which is preliminary data.</text>
</comment>
<evidence type="ECO:0000256" key="5">
    <source>
        <dbReference type="ARBA" id="ARBA00022694"/>
    </source>
</evidence>
<dbReference type="PANTHER" id="PTHR33540">
    <property type="entry name" value="TRNA THREONYLCARBAMOYLADENOSINE BIOSYNTHESIS PROTEIN TSAE"/>
    <property type="match status" value="1"/>
</dbReference>
<protein>
    <recommendedName>
        <fullName evidence="3">tRNA threonylcarbamoyladenosine biosynthesis protein TsaE</fullName>
    </recommendedName>
    <alternativeName>
        <fullName evidence="10">t(6)A37 threonylcarbamoyladenosine biosynthesis protein TsaE</fullName>
    </alternativeName>
</protein>
<dbReference type="Pfam" id="PF02367">
    <property type="entry name" value="TsaE"/>
    <property type="match status" value="1"/>
</dbReference>
<keyword evidence="5" id="KW-0819">tRNA processing</keyword>
<comment type="similarity">
    <text evidence="2">Belongs to the TsaE family.</text>
</comment>
<reference evidence="11 12" key="1">
    <citation type="submission" date="2021-03" db="EMBL/GenBank/DDBJ databases">
        <title>The complete genome sequence of Acetobacter sacchari TBRC 11175.</title>
        <authorList>
            <person name="Charoenyingcharoen P."/>
            <person name="Yukphan P."/>
        </authorList>
    </citation>
    <scope>NUCLEOTIDE SEQUENCE [LARGE SCALE GENOMIC DNA]</scope>
    <source>
        <strain evidence="11 12">TBRC 11175</strain>
    </source>
</reference>
<evidence type="ECO:0000313" key="12">
    <source>
        <dbReference type="Proteomes" id="UP000664771"/>
    </source>
</evidence>
<proteinExistence type="inferred from homology"/>
<evidence type="ECO:0000256" key="8">
    <source>
        <dbReference type="ARBA" id="ARBA00022840"/>
    </source>
</evidence>
<dbReference type="InterPro" id="IPR003442">
    <property type="entry name" value="T6A_TsaE"/>
</dbReference>
<evidence type="ECO:0000256" key="3">
    <source>
        <dbReference type="ARBA" id="ARBA00019010"/>
    </source>
</evidence>
<evidence type="ECO:0000256" key="9">
    <source>
        <dbReference type="ARBA" id="ARBA00022842"/>
    </source>
</evidence>
<accession>A0ABS3LQR6</accession>
<keyword evidence="4" id="KW-0963">Cytoplasm</keyword>
<sequence length="167" mass="18000">MTVAQVELPTRVDTERLARVIAGLARPGDAILLSGPLGAGKSVFARAFLRALHDDPTLEVPSPTFTLVQMYESPDVVAAHFDLWRLDGPDALEELGWDDARAGIVLVEWPERLGALAPSGALHVTLTPSLAESVEDFTAEDAQRIALLEGWPDRDPAGRWVDGEGVL</sequence>
<dbReference type="NCBIfam" id="TIGR00150">
    <property type="entry name" value="T6A_YjeE"/>
    <property type="match status" value="1"/>
</dbReference>
<evidence type="ECO:0000256" key="2">
    <source>
        <dbReference type="ARBA" id="ARBA00007599"/>
    </source>
</evidence>
<gene>
    <name evidence="11" type="primary">tsaE</name>
    <name evidence="11" type="ORF">J2D73_00330</name>
</gene>
<keyword evidence="6" id="KW-0479">Metal-binding</keyword>
<dbReference type="Gene3D" id="3.40.50.300">
    <property type="entry name" value="P-loop containing nucleotide triphosphate hydrolases"/>
    <property type="match status" value="1"/>
</dbReference>
<dbReference type="EMBL" id="JAFVMF010000001">
    <property type="protein sequence ID" value="MBO1358244.1"/>
    <property type="molecule type" value="Genomic_DNA"/>
</dbReference>
<comment type="subcellular location">
    <subcellularLocation>
        <location evidence="1">Cytoplasm</location>
    </subcellularLocation>
</comment>
<organism evidence="11 12">
    <name type="scientific">Acetobacter sacchari</name>
    <dbReference type="NCBI Taxonomy" id="2661687"/>
    <lineage>
        <taxon>Bacteria</taxon>
        <taxon>Pseudomonadati</taxon>
        <taxon>Pseudomonadota</taxon>
        <taxon>Alphaproteobacteria</taxon>
        <taxon>Acetobacterales</taxon>
        <taxon>Acetobacteraceae</taxon>
        <taxon>Acetobacter</taxon>
    </lineage>
</organism>
<evidence type="ECO:0000256" key="1">
    <source>
        <dbReference type="ARBA" id="ARBA00004496"/>
    </source>
</evidence>
<keyword evidence="9" id="KW-0460">Magnesium</keyword>
<evidence type="ECO:0000256" key="4">
    <source>
        <dbReference type="ARBA" id="ARBA00022490"/>
    </source>
</evidence>
<keyword evidence="8" id="KW-0067">ATP-binding</keyword>
<evidence type="ECO:0000313" key="11">
    <source>
        <dbReference type="EMBL" id="MBO1358244.1"/>
    </source>
</evidence>
<keyword evidence="12" id="KW-1185">Reference proteome</keyword>
<dbReference type="PANTHER" id="PTHR33540:SF2">
    <property type="entry name" value="TRNA THREONYLCARBAMOYLADENOSINE BIOSYNTHESIS PROTEIN TSAE"/>
    <property type="match status" value="1"/>
</dbReference>
<dbReference type="Proteomes" id="UP000664771">
    <property type="component" value="Unassembled WGS sequence"/>
</dbReference>
<dbReference type="SUPFAM" id="SSF52540">
    <property type="entry name" value="P-loop containing nucleoside triphosphate hydrolases"/>
    <property type="match status" value="1"/>
</dbReference>
<evidence type="ECO:0000256" key="7">
    <source>
        <dbReference type="ARBA" id="ARBA00022741"/>
    </source>
</evidence>
<keyword evidence="7" id="KW-0547">Nucleotide-binding</keyword>
<name>A0ABS3LQR6_9PROT</name>
<dbReference type="RefSeq" id="WP_207878320.1">
    <property type="nucleotide sequence ID" value="NZ_JAFVMF010000001.1"/>
</dbReference>
<evidence type="ECO:0000256" key="6">
    <source>
        <dbReference type="ARBA" id="ARBA00022723"/>
    </source>
</evidence>
<dbReference type="InterPro" id="IPR027417">
    <property type="entry name" value="P-loop_NTPase"/>
</dbReference>